<dbReference type="Proteomes" id="UP000007150">
    <property type="component" value="Chromosome 2"/>
</dbReference>
<keyword evidence="1" id="KW-0812">Transmembrane</keyword>
<proteinExistence type="predicted"/>
<reference evidence="2 3" key="1">
    <citation type="submission" date="2011-05" db="EMBL/GenBank/DDBJ databases">
        <title>Complete sequence of chromosome 2 of Sphingobium chlorophenolicum L-1.</title>
        <authorList>
            <consortium name="US DOE Joint Genome Institute"/>
            <person name="Lucas S."/>
            <person name="Han J."/>
            <person name="Lapidus A."/>
            <person name="Cheng J.-F."/>
            <person name="Goodwin L."/>
            <person name="Pitluck S."/>
            <person name="Peters L."/>
            <person name="Daligault H."/>
            <person name="Han C."/>
            <person name="Tapia R."/>
            <person name="Land M."/>
            <person name="Hauser L."/>
            <person name="Kyrpides N."/>
            <person name="Ivanova N."/>
            <person name="Pagani I."/>
            <person name="Turner P."/>
            <person name="Copley S."/>
            <person name="Woyke T."/>
        </authorList>
    </citation>
    <scope>NUCLEOTIDE SEQUENCE [LARGE SCALE GENOMIC DNA]</scope>
    <source>
        <strain evidence="2 3">L-1</strain>
    </source>
</reference>
<dbReference type="STRING" id="690566.Sphch_3334"/>
<evidence type="ECO:0000256" key="1">
    <source>
        <dbReference type="SAM" id="Phobius"/>
    </source>
</evidence>
<keyword evidence="3" id="KW-1185">Reference proteome</keyword>
<feature type="transmembrane region" description="Helical" evidence="1">
    <location>
        <begin position="9"/>
        <end position="27"/>
    </location>
</feature>
<keyword evidence="1" id="KW-0472">Membrane</keyword>
<dbReference type="EMBL" id="CP002799">
    <property type="protein sequence ID" value="AEG50930.1"/>
    <property type="molecule type" value="Genomic_DNA"/>
</dbReference>
<organism evidence="2 3">
    <name type="scientific">Sphingobium chlorophenolicum L-1</name>
    <dbReference type="NCBI Taxonomy" id="690566"/>
    <lineage>
        <taxon>Bacteria</taxon>
        <taxon>Pseudomonadati</taxon>
        <taxon>Pseudomonadota</taxon>
        <taxon>Alphaproteobacteria</taxon>
        <taxon>Sphingomonadales</taxon>
        <taxon>Sphingomonadaceae</taxon>
        <taxon>Sphingobium</taxon>
    </lineage>
</organism>
<name>F6F3B8_SPHCR</name>
<evidence type="ECO:0000313" key="3">
    <source>
        <dbReference type="Proteomes" id="UP000007150"/>
    </source>
</evidence>
<keyword evidence="1" id="KW-1133">Transmembrane helix</keyword>
<gene>
    <name evidence="2" type="ORF">Sphch_3334</name>
</gene>
<dbReference type="HOGENOM" id="CLU_089930_0_0_5"/>
<dbReference type="AlphaFoldDB" id="F6F3B8"/>
<sequence length="196" mass="21053" precursor="true">MTVLNRRDAILGLATVAMCASLGIYGFRALSEEGEDSDDREKGLHPPLTSGEVALIAAMAEGIIPPTETPGAIAAGVPAFISKIFSDWFKPEEQRDFRTGLRKCQDLAKTRHGLPFERCSAAQQHDLLVALDEEAMNAPRPAGKIPAFVQFKALTVIGYYSSEAGQNEELKSQMNAGEQTPNGPTFLSAASFGNII</sequence>
<dbReference type="InterPro" id="IPR027056">
    <property type="entry name" value="Gluconate_2DH_su3"/>
</dbReference>
<accession>F6F3B8</accession>
<evidence type="ECO:0000313" key="2">
    <source>
        <dbReference type="EMBL" id="AEG50930.1"/>
    </source>
</evidence>
<dbReference type="Pfam" id="PF13618">
    <property type="entry name" value="Gluconate_2-dh3"/>
    <property type="match status" value="1"/>
</dbReference>
<dbReference type="KEGG" id="sch:Sphch_3334"/>
<evidence type="ECO:0008006" key="4">
    <source>
        <dbReference type="Google" id="ProtNLM"/>
    </source>
</evidence>
<protein>
    <recommendedName>
        <fullName evidence="4">Twin-arginine translocation pathway signal</fullName>
    </recommendedName>
</protein>